<sequence>MDRTRDRPISTLPLASLSAGDRCQASHGRNFLASGEVPKLQNSTPNSKTKSFDQLQHSVVGRVPLRQQFGFGFGFGTQFRRSTVQFQRGRPARQGLRIQEEGEFNLGLSNQKRRTMGVPPLDSSAVASDLYTLPSFNLVLVPSVMERPSNEDPEEHPKGHLPRRATSSSQHVPLAARGRGGDAQRSANGAPPTTAAIAGRGRASAYGPTHGKPGVRNHSSRQTAAVEPFPSGSESLSQGATENEVQ</sequence>
<accession>A0AAD7CR52</accession>
<evidence type="ECO:0000256" key="1">
    <source>
        <dbReference type="SAM" id="MobiDB-lite"/>
    </source>
</evidence>
<dbReference type="Proteomes" id="UP001221757">
    <property type="component" value="Unassembled WGS sequence"/>
</dbReference>
<gene>
    <name evidence="2" type="ORF">B0H17DRAFT_1185464</name>
</gene>
<name>A0AAD7CR52_MYCRO</name>
<evidence type="ECO:0000313" key="3">
    <source>
        <dbReference type="Proteomes" id="UP001221757"/>
    </source>
</evidence>
<comment type="caution">
    <text evidence="2">The sequence shown here is derived from an EMBL/GenBank/DDBJ whole genome shotgun (WGS) entry which is preliminary data.</text>
</comment>
<feature type="region of interest" description="Disordered" evidence="1">
    <location>
        <begin position="146"/>
        <end position="246"/>
    </location>
</feature>
<keyword evidence="3" id="KW-1185">Reference proteome</keyword>
<protein>
    <submittedName>
        <fullName evidence="2">Uncharacterized protein</fullName>
    </submittedName>
</protein>
<feature type="compositionally biased region" description="Polar residues" evidence="1">
    <location>
        <begin position="232"/>
        <end position="246"/>
    </location>
</feature>
<reference evidence="2" key="1">
    <citation type="submission" date="2023-03" db="EMBL/GenBank/DDBJ databases">
        <title>Massive genome expansion in bonnet fungi (Mycena s.s.) driven by repeated elements and novel gene families across ecological guilds.</title>
        <authorList>
            <consortium name="Lawrence Berkeley National Laboratory"/>
            <person name="Harder C.B."/>
            <person name="Miyauchi S."/>
            <person name="Viragh M."/>
            <person name="Kuo A."/>
            <person name="Thoen E."/>
            <person name="Andreopoulos B."/>
            <person name="Lu D."/>
            <person name="Skrede I."/>
            <person name="Drula E."/>
            <person name="Henrissat B."/>
            <person name="Morin E."/>
            <person name="Kohler A."/>
            <person name="Barry K."/>
            <person name="LaButti K."/>
            <person name="Morin E."/>
            <person name="Salamov A."/>
            <person name="Lipzen A."/>
            <person name="Mereny Z."/>
            <person name="Hegedus B."/>
            <person name="Baldrian P."/>
            <person name="Stursova M."/>
            <person name="Weitz H."/>
            <person name="Taylor A."/>
            <person name="Grigoriev I.V."/>
            <person name="Nagy L.G."/>
            <person name="Martin F."/>
            <person name="Kauserud H."/>
        </authorList>
    </citation>
    <scope>NUCLEOTIDE SEQUENCE</scope>
    <source>
        <strain evidence="2">CBHHK067</strain>
    </source>
</reference>
<dbReference type="EMBL" id="JARKIE010000266">
    <property type="protein sequence ID" value="KAJ7659898.1"/>
    <property type="molecule type" value="Genomic_DNA"/>
</dbReference>
<organism evidence="2 3">
    <name type="scientific">Mycena rosella</name>
    <name type="common">Pink bonnet</name>
    <name type="synonym">Agaricus rosellus</name>
    <dbReference type="NCBI Taxonomy" id="1033263"/>
    <lineage>
        <taxon>Eukaryota</taxon>
        <taxon>Fungi</taxon>
        <taxon>Dikarya</taxon>
        <taxon>Basidiomycota</taxon>
        <taxon>Agaricomycotina</taxon>
        <taxon>Agaricomycetes</taxon>
        <taxon>Agaricomycetidae</taxon>
        <taxon>Agaricales</taxon>
        <taxon>Marasmiineae</taxon>
        <taxon>Mycenaceae</taxon>
        <taxon>Mycena</taxon>
    </lineage>
</organism>
<dbReference type="AlphaFoldDB" id="A0AAD7CR52"/>
<evidence type="ECO:0000313" key="2">
    <source>
        <dbReference type="EMBL" id="KAJ7659898.1"/>
    </source>
</evidence>
<feature type="non-terminal residue" evidence="2">
    <location>
        <position position="246"/>
    </location>
</feature>
<proteinExistence type="predicted"/>